<dbReference type="PANTHER" id="PTHR33572:SF3">
    <property type="entry name" value="VELVET COMPLEX SUBUNIT B"/>
    <property type="match status" value="1"/>
</dbReference>
<dbReference type="PROSITE" id="PS51821">
    <property type="entry name" value="VELVET"/>
    <property type="match status" value="1"/>
</dbReference>
<dbReference type="GO" id="GO:0005634">
    <property type="term" value="C:nucleus"/>
    <property type="evidence" value="ECO:0007669"/>
    <property type="project" value="UniProtKB-SubCell"/>
</dbReference>
<sequence length="481" mass="53233">MSYDQHQHMQSHPHQQQHPQNMAPSYHHYPPVPSHHGPPQHVPHAQQQHQYPPPQQHHQQQYQHPGHPSAHPQNTLPPMPQYSTHQMPPQMQPQLPSQMPPPEMPGGAPPHQAQLVPEPTRSIEPVSRKDEGGRTYKLDVVQQPKRARMCGFGDKDRRPITPPPCVRLIIIDPDTGKEMDCKCVNEMEPSRPVRPHADTASRSEIDHSMYVLNVDLWSEDGQSEVNLVRHTNSAPSISSTTPCSYTNLTENATAFQHILPSSTPHREPPQFHSPNNMGYAPPNASPYPGAYGMPSNYPPSSQYPLSNGYGPAPPYGYSNGGIPEYGRTEYGQNQFQARNSIGGAGAPQGMYTRNLIGSLAASAFRLSDVAEHIGIWFILQDLSVRTEGSFRLRFSFVNVGPPTRAPSTNPSNPGAVTRSGKAPILACCYSEPFTVFSAKKFPGVCESTSLSKCFASQGIKIPIRKEGQDNKRGKDDDDDDY</sequence>
<evidence type="ECO:0000313" key="12">
    <source>
        <dbReference type="Proteomes" id="UP000045706"/>
    </source>
</evidence>
<comment type="subcellular location">
    <subcellularLocation>
        <location evidence="1">Nucleus</location>
    </subcellularLocation>
</comment>
<evidence type="ECO:0000256" key="1">
    <source>
        <dbReference type="ARBA" id="ARBA00004123"/>
    </source>
</evidence>
<comment type="similarity">
    <text evidence="6">Belongs to the velvet family. VelB subfamily.</text>
</comment>
<evidence type="ECO:0000256" key="3">
    <source>
        <dbReference type="ARBA" id="ARBA00023015"/>
    </source>
</evidence>
<dbReference type="InterPro" id="IPR037525">
    <property type="entry name" value="Velvet_dom"/>
</dbReference>
<evidence type="ECO:0000256" key="6">
    <source>
        <dbReference type="ARBA" id="ARBA00038045"/>
    </source>
</evidence>
<evidence type="ECO:0000313" key="10">
    <source>
        <dbReference type="EMBL" id="CRK29048.1"/>
    </source>
</evidence>
<dbReference type="InterPro" id="IPR038491">
    <property type="entry name" value="Velvet_dom_sf"/>
</dbReference>
<gene>
    <name evidence="10" type="ORF">BN1708_004870</name>
    <name evidence="9" type="ORF">BN1723_000259</name>
</gene>
<name>A0A0G4M438_VERLO</name>
<dbReference type="Proteomes" id="UP000044602">
    <property type="component" value="Unassembled WGS sequence"/>
</dbReference>
<keyword evidence="4" id="KW-0804">Transcription</keyword>
<evidence type="ECO:0000259" key="8">
    <source>
        <dbReference type="PROSITE" id="PS51821"/>
    </source>
</evidence>
<evidence type="ECO:0000256" key="2">
    <source>
        <dbReference type="ARBA" id="ARBA00022969"/>
    </source>
</evidence>
<evidence type="ECO:0000313" key="11">
    <source>
        <dbReference type="Proteomes" id="UP000044602"/>
    </source>
</evidence>
<keyword evidence="3" id="KW-0805">Transcription regulation</keyword>
<dbReference type="Proteomes" id="UP000045706">
    <property type="component" value="Unassembled WGS sequence"/>
</dbReference>
<dbReference type="EMBL" id="CVQH01020973">
    <property type="protein sequence ID" value="CRK29048.1"/>
    <property type="molecule type" value="Genomic_DNA"/>
</dbReference>
<dbReference type="Gene3D" id="2.60.40.3960">
    <property type="entry name" value="Velvet domain"/>
    <property type="match status" value="2"/>
</dbReference>
<feature type="compositionally biased region" description="Low complexity" evidence="7">
    <location>
        <begin position="8"/>
        <end position="68"/>
    </location>
</feature>
<dbReference type="Pfam" id="PF11754">
    <property type="entry name" value="Velvet"/>
    <property type="match status" value="1"/>
</dbReference>
<evidence type="ECO:0000256" key="7">
    <source>
        <dbReference type="SAM" id="MobiDB-lite"/>
    </source>
</evidence>
<organism evidence="10 11">
    <name type="scientific">Verticillium longisporum</name>
    <name type="common">Verticillium dahliae var. longisporum</name>
    <dbReference type="NCBI Taxonomy" id="100787"/>
    <lineage>
        <taxon>Eukaryota</taxon>
        <taxon>Fungi</taxon>
        <taxon>Dikarya</taxon>
        <taxon>Ascomycota</taxon>
        <taxon>Pezizomycotina</taxon>
        <taxon>Sordariomycetes</taxon>
        <taxon>Hypocreomycetidae</taxon>
        <taxon>Glomerellales</taxon>
        <taxon>Plectosphaerellaceae</taxon>
        <taxon>Verticillium</taxon>
    </lineage>
</organism>
<feature type="region of interest" description="Disordered" evidence="7">
    <location>
        <begin position="1"/>
        <end position="134"/>
    </location>
</feature>
<evidence type="ECO:0000313" key="9">
    <source>
        <dbReference type="EMBL" id="CRK20406.1"/>
    </source>
</evidence>
<feature type="compositionally biased region" description="Pro residues" evidence="7">
    <location>
        <begin position="98"/>
        <end position="108"/>
    </location>
</feature>
<reference evidence="11 12" key="1">
    <citation type="submission" date="2015-05" db="EMBL/GenBank/DDBJ databases">
        <authorList>
            <person name="Fogelqvist Johan"/>
        </authorList>
    </citation>
    <scope>NUCLEOTIDE SEQUENCE [LARGE SCALE GENOMIC DNA]</scope>
    <source>
        <strain evidence="10">VL1</strain>
        <strain evidence="9">VL2</strain>
    </source>
</reference>
<feature type="compositionally biased region" description="Low complexity" evidence="7">
    <location>
        <begin position="86"/>
        <end position="97"/>
    </location>
</feature>
<keyword evidence="2" id="KW-0749">Sporulation</keyword>
<proteinExistence type="inferred from homology"/>
<dbReference type="PANTHER" id="PTHR33572">
    <property type="entry name" value="SPORE DEVELOPMENT REGULATOR VOSA"/>
    <property type="match status" value="1"/>
</dbReference>
<protein>
    <recommendedName>
        <fullName evidence="8">Velvet domain-containing protein</fullName>
    </recommendedName>
</protein>
<keyword evidence="5" id="KW-0539">Nucleus</keyword>
<dbReference type="InterPro" id="IPR021740">
    <property type="entry name" value="Velvet"/>
</dbReference>
<accession>A0A0G4M438</accession>
<dbReference type="AlphaFoldDB" id="A0A0G4M438"/>
<dbReference type="STRING" id="100787.A0A0G4M438"/>
<evidence type="ECO:0000256" key="5">
    <source>
        <dbReference type="ARBA" id="ARBA00023242"/>
    </source>
</evidence>
<feature type="domain" description="Velvet" evidence="8">
    <location>
        <begin position="130"/>
        <end position="464"/>
    </location>
</feature>
<evidence type="ECO:0000256" key="4">
    <source>
        <dbReference type="ARBA" id="ARBA00023163"/>
    </source>
</evidence>
<keyword evidence="11" id="KW-1185">Reference proteome</keyword>
<feature type="region of interest" description="Disordered" evidence="7">
    <location>
        <begin position="262"/>
        <end position="283"/>
    </location>
</feature>
<dbReference type="EMBL" id="CVQI01011112">
    <property type="protein sequence ID" value="CRK20406.1"/>
    <property type="molecule type" value="Genomic_DNA"/>
</dbReference>
<dbReference type="GO" id="GO:0030435">
    <property type="term" value="P:sporulation resulting in formation of a cellular spore"/>
    <property type="evidence" value="ECO:0007669"/>
    <property type="project" value="UniProtKB-KW"/>
</dbReference>